<dbReference type="AlphaFoldDB" id="A0A0G0WNR6"/>
<dbReference type="PANTHER" id="PTHR43377">
    <property type="entry name" value="BILIVERDIN REDUCTASE A"/>
    <property type="match status" value="1"/>
</dbReference>
<feature type="domain" description="GFO/IDH/MocA-like oxidoreductase" evidence="2">
    <location>
        <begin position="116"/>
        <end position="239"/>
    </location>
</feature>
<evidence type="ECO:0000313" key="3">
    <source>
        <dbReference type="EMBL" id="KKS14430.1"/>
    </source>
</evidence>
<dbReference type="Gene3D" id="3.30.360.10">
    <property type="entry name" value="Dihydrodipicolinate Reductase, domain 2"/>
    <property type="match status" value="1"/>
</dbReference>
<sequence length="326" mass="37326">MGKRRIRCLLHLGIQSEQIFGFDPVPSKQTKAESEYAIKTFSNFKQAVATVNPDVYIVSTPPDKHAPYFLFAARQKKHVFVEATTLADGYRQLEKMQDGSFIAAASCSWRYLPAIKKIGQLVKQGRIGKVLSFQYHMGQYLPDWHPWEDYRKVYFAKKVTGACREMFPFELVWINHILQSSVKRISGLVRKLSDLDMSADDLYAAVLEYKSGVVGTVSIDVLARTALRTLRLVGTEGVLDWDWLNYQIKIFSVRKKKWQTISLRAGRAEKNYVTTEDMYQEEIKQFLDAIAGKQAYPYSFAEDQQILNTTFALEKSSRTGKTCRVA</sequence>
<evidence type="ECO:0000259" key="1">
    <source>
        <dbReference type="Pfam" id="PF01408"/>
    </source>
</evidence>
<dbReference type="SUPFAM" id="SSF51735">
    <property type="entry name" value="NAD(P)-binding Rossmann-fold domains"/>
    <property type="match status" value="1"/>
</dbReference>
<feature type="domain" description="Gfo/Idh/MocA-like oxidoreductase N-terminal" evidence="1">
    <location>
        <begin position="22"/>
        <end position="82"/>
    </location>
</feature>
<dbReference type="PANTHER" id="PTHR43377:SF1">
    <property type="entry name" value="BILIVERDIN REDUCTASE A"/>
    <property type="match status" value="1"/>
</dbReference>
<dbReference type="Gene3D" id="3.40.50.720">
    <property type="entry name" value="NAD(P)-binding Rossmann-like Domain"/>
    <property type="match status" value="1"/>
</dbReference>
<evidence type="ECO:0000259" key="2">
    <source>
        <dbReference type="Pfam" id="PF22725"/>
    </source>
</evidence>
<dbReference type="EMBL" id="LCBN01000001">
    <property type="protein sequence ID" value="KKS14430.1"/>
    <property type="molecule type" value="Genomic_DNA"/>
</dbReference>
<reference evidence="3 4" key="1">
    <citation type="journal article" date="2015" name="Nature">
        <title>rRNA introns, odd ribosomes, and small enigmatic genomes across a large radiation of phyla.</title>
        <authorList>
            <person name="Brown C.T."/>
            <person name="Hug L.A."/>
            <person name="Thomas B.C."/>
            <person name="Sharon I."/>
            <person name="Castelle C.J."/>
            <person name="Singh A."/>
            <person name="Wilkins M.J."/>
            <person name="Williams K.H."/>
            <person name="Banfield J.F."/>
        </authorList>
    </citation>
    <scope>NUCLEOTIDE SEQUENCE [LARGE SCALE GENOMIC DNA]</scope>
</reference>
<dbReference type="InterPro" id="IPR036291">
    <property type="entry name" value="NAD(P)-bd_dom_sf"/>
</dbReference>
<dbReference type="Proteomes" id="UP000034753">
    <property type="component" value="Unassembled WGS sequence"/>
</dbReference>
<dbReference type="Pfam" id="PF01408">
    <property type="entry name" value="GFO_IDH_MocA"/>
    <property type="match status" value="1"/>
</dbReference>
<gene>
    <name evidence="3" type="ORF">UU67_C0001G0026</name>
</gene>
<name>A0A0G0WNR6_9BACT</name>
<dbReference type="SUPFAM" id="SSF55347">
    <property type="entry name" value="Glyceraldehyde-3-phosphate dehydrogenase-like, C-terminal domain"/>
    <property type="match status" value="1"/>
</dbReference>
<dbReference type="PATRIC" id="fig|1618429.3.peg.26"/>
<dbReference type="GO" id="GO:0000166">
    <property type="term" value="F:nucleotide binding"/>
    <property type="evidence" value="ECO:0007669"/>
    <property type="project" value="InterPro"/>
</dbReference>
<organism evidence="3 4">
    <name type="scientific">Candidatus Daviesbacteria bacterium GW2011_GWB1_41_5</name>
    <dbReference type="NCBI Taxonomy" id="1618429"/>
    <lineage>
        <taxon>Bacteria</taxon>
        <taxon>Candidatus Daviesiibacteriota</taxon>
    </lineage>
</organism>
<dbReference type="InterPro" id="IPR055170">
    <property type="entry name" value="GFO_IDH_MocA-like_dom"/>
</dbReference>
<accession>A0A0G0WNR6</accession>
<dbReference type="InterPro" id="IPR051450">
    <property type="entry name" value="Gfo/Idh/MocA_Oxidoreductases"/>
</dbReference>
<proteinExistence type="predicted"/>
<evidence type="ECO:0000313" key="4">
    <source>
        <dbReference type="Proteomes" id="UP000034753"/>
    </source>
</evidence>
<dbReference type="Pfam" id="PF22725">
    <property type="entry name" value="GFO_IDH_MocA_C3"/>
    <property type="match status" value="1"/>
</dbReference>
<comment type="caution">
    <text evidence="3">The sequence shown here is derived from an EMBL/GenBank/DDBJ whole genome shotgun (WGS) entry which is preliminary data.</text>
</comment>
<protein>
    <submittedName>
        <fullName evidence="3">Oxidoreductase domain protein</fullName>
    </submittedName>
</protein>
<dbReference type="InterPro" id="IPR000683">
    <property type="entry name" value="Gfo/Idh/MocA-like_OxRdtase_N"/>
</dbReference>